<feature type="chain" id="PRO_5044186800" description="SnoaL-like domain-containing protein" evidence="2">
    <location>
        <begin position="21"/>
        <end position="206"/>
    </location>
</feature>
<dbReference type="AlphaFoldDB" id="A0AB35MJJ0"/>
<protein>
    <recommendedName>
        <fullName evidence="5">SnoaL-like domain-containing protein</fullName>
    </recommendedName>
</protein>
<evidence type="ECO:0000256" key="2">
    <source>
        <dbReference type="SAM" id="SignalP"/>
    </source>
</evidence>
<keyword evidence="1" id="KW-0175">Coiled coil</keyword>
<evidence type="ECO:0000313" key="3">
    <source>
        <dbReference type="EMBL" id="MDN4483805.1"/>
    </source>
</evidence>
<name>A0AB35MJJ0_9MICO</name>
<evidence type="ECO:0000313" key="4">
    <source>
        <dbReference type="Proteomes" id="UP001172756"/>
    </source>
</evidence>
<proteinExistence type="predicted"/>
<gene>
    <name evidence="3" type="ORF">QQ002_09680</name>
</gene>
<comment type="caution">
    <text evidence="3">The sequence shown here is derived from an EMBL/GenBank/DDBJ whole genome shotgun (WGS) entry which is preliminary data.</text>
</comment>
<dbReference type="Proteomes" id="UP001172756">
    <property type="component" value="Unassembled WGS sequence"/>
</dbReference>
<feature type="signal peptide" evidence="2">
    <location>
        <begin position="1"/>
        <end position="20"/>
    </location>
</feature>
<organism evidence="3 4">
    <name type="scientific">Demequina lignilytica</name>
    <dbReference type="NCBI Taxonomy" id="3051663"/>
    <lineage>
        <taxon>Bacteria</taxon>
        <taxon>Bacillati</taxon>
        <taxon>Actinomycetota</taxon>
        <taxon>Actinomycetes</taxon>
        <taxon>Micrococcales</taxon>
        <taxon>Demequinaceae</taxon>
        <taxon>Demequina</taxon>
    </lineage>
</organism>
<dbReference type="EMBL" id="JAUHQB010000006">
    <property type="protein sequence ID" value="MDN4483805.1"/>
    <property type="molecule type" value="Genomic_DNA"/>
</dbReference>
<dbReference type="RefSeq" id="WP_301160551.1">
    <property type="nucleotide sequence ID" value="NZ_JAUHQB010000006.1"/>
</dbReference>
<sequence length="206" mass="22382">MSARTVAAWAAMAVIGAAGAAGCSAGDDELERDLAAMTSERDALASEVDQLQAKDAAAAARYDAADATRAGFESTLDDDSRYADPEAMIEDLSTYWTETAILDDIYIGPQPIADGLMYDLFKTGGSQLDLRQSWIDPDGSTSGAVWLWHGRNIFDNPFELVMVTVTTYDDEGLITDFYRSYPYDQDFFHEALRGEGTPTDATGTAW</sequence>
<dbReference type="PROSITE" id="PS51257">
    <property type="entry name" value="PROKAR_LIPOPROTEIN"/>
    <property type="match status" value="1"/>
</dbReference>
<keyword evidence="2" id="KW-0732">Signal</keyword>
<reference evidence="3 4" key="1">
    <citation type="submission" date="2023-06" db="EMBL/GenBank/DDBJ databases">
        <title>SYSU T0a273.</title>
        <authorList>
            <person name="Gao L."/>
            <person name="Fang B.-Z."/>
            <person name="Li W.-J."/>
        </authorList>
    </citation>
    <scope>NUCLEOTIDE SEQUENCE [LARGE SCALE GENOMIC DNA]</scope>
    <source>
        <strain evidence="3 4">SYSU T0a273</strain>
    </source>
</reference>
<accession>A0AB35MJJ0</accession>
<evidence type="ECO:0008006" key="5">
    <source>
        <dbReference type="Google" id="ProtNLM"/>
    </source>
</evidence>
<evidence type="ECO:0000256" key="1">
    <source>
        <dbReference type="SAM" id="Coils"/>
    </source>
</evidence>
<feature type="coiled-coil region" evidence="1">
    <location>
        <begin position="27"/>
        <end position="54"/>
    </location>
</feature>